<dbReference type="AlphaFoldDB" id="A0AAE0K947"/>
<sequence length="372" mass="41546">MDQDSISSDKSASVISNDGLITPEDLDPHGLSDIRLRLGTRLVFATGSTIHGSSHVLRLRLKPSLIAGAVTSSHFILRNHLQTQPLRLPNPEQPLPANVQNLVDSITRLEAGRSLQPREAGTDGSALVHFPLQPDEWAILLSLLQRPGGEHLRYFEQSRLRYDFFADQHLFVIRMPGPKHEYMKGQIVGCIWDRPALLASLREPAITGPSTGLASPIQTGPCQISGREFAALIKPRGSLRLPFRNAKQLVKLANKYLLDTPGLRIQLVVTLAVSYPTCDETEKPEIFVERIKYLFRSNGDRAPTEVNTVSIKLREFTTPNIAPNAEHLQDEIVNYLDDINTWFDEAANKIRAASFSTDSNTTTRWESFCRRA</sequence>
<dbReference type="Proteomes" id="UP001285441">
    <property type="component" value="Unassembled WGS sequence"/>
</dbReference>
<reference evidence="1" key="2">
    <citation type="submission" date="2023-06" db="EMBL/GenBank/DDBJ databases">
        <authorList>
            <consortium name="Lawrence Berkeley National Laboratory"/>
            <person name="Haridas S."/>
            <person name="Hensen N."/>
            <person name="Bonometti L."/>
            <person name="Westerberg I."/>
            <person name="Brannstrom I.O."/>
            <person name="Guillou S."/>
            <person name="Cros-Aarteil S."/>
            <person name="Calhoun S."/>
            <person name="Kuo A."/>
            <person name="Mondo S."/>
            <person name="Pangilinan J."/>
            <person name="Riley R."/>
            <person name="LaButti K."/>
            <person name="Andreopoulos B."/>
            <person name="Lipzen A."/>
            <person name="Chen C."/>
            <person name="Yanf M."/>
            <person name="Daum C."/>
            <person name="Ng V."/>
            <person name="Clum A."/>
            <person name="Steindorff A."/>
            <person name="Ohm R."/>
            <person name="Martin F."/>
            <person name="Silar P."/>
            <person name="Natvig D."/>
            <person name="Lalanne C."/>
            <person name="Gautier V."/>
            <person name="Ament-velasquez S.L."/>
            <person name="Kruys A."/>
            <person name="Hutchinson M.I."/>
            <person name="Powell A.J."/>
            <person name="Barry K."/>
            <person name="Miller A.N."/>
            <person name="Grigoriev I.V."/>
            <person name="Debuchy R."/>
            <person name="Gladieux P."/>
            <person name="Thoren M.H."/>
            <person name="Johannesson H."/>
        </authorList>
    </citation>
    <scope>NUCLEOTIDE SEQUENCE</scope>
    <source>
        <strain evidence="1">CBS 232.78</strain>
    </source>
</reference>
<organism evidence="1 2">
    <name type="scientific">Podospora didyma</name>
    <dbReference type="NCBI Taxonomy" id="330526"/>
    <lineage>
        <taxon>Eukaryota</taxon>
        <taxon>Fungi</taxon>
        <taxon>Dikarya</taxon>
        <taxon>Ascomycota</taxon>
        <taxon>Pezizomycotina</taxon>
        <taxon>Sordariomycetes</taxon>
        <taxon>Sordariomycetidae</taxon>
        <taxon>Sordariales</taxon>
        <taxon>Podosporaceae</taxon>
        <taxon>Podospora</taxon>
    </lineage>
</organism>
<comment type="caution">
    <text evidence="1">The sequence shown here is derived from an EMBL/GenBank/DDBJ whole genome shotgun (WGS) entry which is preliminary data.</text>
</comment>
<dbReference type="EMBL" id="JAULSW010000008">
    <property type="protein sequence ID" value="KAK3372413.1"/>
    <property type="molecule type" value="Genomic_DNA"/>
</dbReference>
<proteinExistence type="predicted"/>
<keyword evidence="2" id="KW-1185">Reference proteome</keyword>
<evidence type="ECO:0000313" key="2">
    <source>
        <dbReference type="Proteomes" id="UP001285441"/>
    </source>
</evidence>
<protein>
    <submittedName>
        <fullName evidence="1">Uncharacterized protein</fullName>
    </submittedName>
</protein>
<name>A0AAE0K947_9PEZI</name>
<accession>A0AAE0K947</accession>
<evidence type="ECO:0000313" key="1">
    <source>
        <dbReference type="EMBL" id="KAK3372413.1"/>
    </source>
</evidence>
<reference evidence="1" key="1">
    <citation type="journal article" date="2023" name="Mol. Phylogenet. Evol.">
        <title>Genome-scale phylogeny and comparative genomics of the fungal order Sordariales.</title>
        <authorList>
            <person name="Hensen N."/>
            <person name="Bonometti L."/>
            <person name="Westerberg I."/>
            <person name="Brannstrom I.O."/>
            <person name="Guillou S."/>
            <person name="Cros-Aarteil S."/>
            <person name="Calhoun S."/>
            <person name="Haridas S."/>
            <person name="Kuo A."/>
            <person name="Mondo S."/>
            <person name="Pangilinan J."/>
            <person name="Riley R."/>
            <person name="LaButti K."/>
            <person name="Andreopoulos B."/>
            <person name="Lipzen A."/>
            <person name="Chen C."/>
            <person name="Yan M."/>
            <person name="Daum C."/>
            <person name="Ng V."/>
            <person name="Clum A."/>
            <person name="Steindorff A."/>
            <person name="Ohm R.A."/>
            <person name="Martin F."/>
            <person name="Silar P."/>
            <person name="Natvig D.O."/>
            <person name="Lalanne C."/>
            <person name="Gautier V."/>
            <person name="Ament-Velasquez S.L."/>
            <person name="Kruys A."/>
            <person name="Hutchinson M.I."/>
            <person name="Powell A.J."/>
            <person name="Barry K."/>
            <person name="Miller A.N."/>
            <person name="Grigoriev I.V."/>
            <person name="Debuchy R."/>
            <person name="Gladieux P."/>
            <person name="Hiltunen Thoren M."/>
            <person name="Johannesson H."/>
        </authorList>
    </citation>
    <scope>NUCLEOTIDE SEQUENCE</scope>
    <source>
        <strain evidence="1">CBS 232.78</strain>
    </source>
</reference>
<gene>
    <name evidence="1" type="ORF">B0H63DRAFT_527253</name>
</gene>